<accession>A0AAD6IRS7</accession>
<organism evidence="2 3">
    <name type="scientific">Drechslerella dactyloides</name>
    <name type="common">Nematode-trapping fungus</name>
    <name type="synonym">Arthrobotrys dactyloides</name>
    <dbReference type="NCBI Taxonomy" id="74499"/>
    <lineage>
        <taxon>Eukaryota</taxon>
        <taxon>Fungi</taxon>
        <taxon>Dikarya</taxon>
        <taxon>Ascomycota</taxon>
        <taxon>Pezizomycotina</taxon>
        <taxon>Orbiliomycetes</taxon>
        <taxon>Orbiliales</taxon>
        <taxon>Orbiliaceae</taxon>
        <taxon>Drechslerella</taxon>
    </lineage>
</organism>
<comment type="caution">
    <text evidence="2">The sequence shown here is derived from an EMBL/GenBank/DDBJ whole genome shotgun (WGS) entry which is preliminary data.</text>
</comment>
<feature type="region of interest" description="Disordered" evidence="1">
    <location>
        <begin position="295"/>
        <end position="442"/>
    </location>
</feature>
<proteinExistence type="predicted"/>
<feature type="compositionally biased region" description="Polar residues" evidence="1">
    <location>
        <begin position="427"/>
        <end position="441"/>
    </location>
</feature>
<feature type="region of interest" description="Disordered" evidence="1">
    <location>
        <begin position="194"/>
        <end position="261"/>
    </location>
</feature>
<evidence type="ECO:0000256" key="1">
    <source>
        <dbReference type="SAM" id="MobiDB-lite"/>
    </source>
</evidence>
<evidence type="ECO:0000313" key="3">
    <source>
        <dbReference type="Proteomes" id="UP001221413"/>
    </source>
</evidence>
<evidence type="ECO:0000313" key="2">
    <source>
        <dbReference type="EMBL" id="KAJ6257293.1"/>
    </source>
</evidence>
<feature type="compositionally biased region" description="Basic and acidic residues" evidence="1">
    <location>
        <begin position="373"/>
        <end position="412"/>
    </location>
</feature>
<dbReference type="AlphaFoldDB" id="A0AAD6IRS7"/>
<dbReference type="EMBL" id="JAQGDS010000011">
    <property type="protein sequence ID" value="KAJ6257293.1"/>
    <property type="molecule type" value="Genomic_DNA"/>
</dbReference>
<protein>
    <submittedName>
        <fullName evidence="2">Uncharacterized protein</fullName>
    </submittedName>
</protein>
<dbReference type="Gene3D" id="3.90.1590.10">
    <property type="entry name" value="glutathione-dependent formaldehyde- activating enzyme (gfa)"/>
    <property type="match status" value="1"/>
</dbReference>
<dbReference type="InterPro" id="IPR011057">
    <property type="entry name" value="Mss4-like_sf"/>
</dbReference>
<dbReference type="SUPFAM" id="SSF51316">
    <property type="entry name" value="Mss4-like"/>
    <property type="match status" value="1"/>
</dbReference>
<reference evidence="2" key="1">
    <citation type="submission" date="2023-01" db="EMBL/GenBank/DDBJ databases">
        <title>The chitinases involved in constricting ring structure development in the nematode-trapping fungus Drechslerella dactyloides.</title>
        <authorList>
            <person name="Wang R."/>
            <person name="Zhang L."/>
            <person name="Tang P."/>
            <person name="Li S."/>
            <person name="Liang L."/>
        </authorList>
    </citation>
    <scope>NUCLEOTIDE SEQUENCE</scope>
    <source>
        <strain evidence="2">YMF1.00031</strain>
    </source>
</reference>
<dbReference type="Proteomes" id="UP001221413">
    <property type="component" value="Unassembled WGS sequence"/>
</dbReference>
<feature type="compositionally biased region" description="Basic residues" evidence="1">
    <location>
        <begin position="320"/>
        <end position="330"/>
    </location>
</feature>
<name>A0AAD6IRS7_DREDA</name>
<keyword evidence="3" id="KW-1185">Reference proteome</keyword>
<sequence>MGVVELKKFKQYHMYLIHEEPPYGVQNFGILIIMEPQHEISQDASVRKPVPPVQPKVSWQPSSLRKKMVKCRQDKSMGNVSSGVNRLAISMRLKDETVQERTMAPGNTTTGTIGEGVKVEETNCKLQPIVIDGGCLCTLIRYRITIPVDFQKTELYDKVVGFSHCYCHACRNAVSALTRTRLKVPRDMVQWTSRGKVVEQQNPECPASPKTSVSEDTSTIEVKSPSEATQAPSSTNTPKQRKPTARYQYQKGAGSAHSRAPKLRTALEAIEQETTWENEAIGTDTAIGCCCDDEDEQPPTPVVHGTQEPNPTKSPWSGKGYHKRIWKRGRGVGGKDSGSAEASPRSTASSVVAPDACIDGEASPGGTPLTHVSEIETSHKGLSDSKEKAKAGLWNKMKDKASGMMSSKDRQKGKAPIASPILLPASQPRNTTSASEQKTSQAALLPETPAATATNDVTCPATSIFPPPSSLEILRWETKLDQQCPNSDSDSDSDCSDPCRKILRIPWPFKEYSLRTRDGRTSYNGFCAYCGGSISYRTSVTIHDMVDLLVGSMDDPAQAMKEVGFLAEYHCDLAGSIEDGARLKTQAGNTRDEKVVRVMGCDWEPIGSGELTAGNRGEGVSGFGEEFVDEEMVYDEAI</sequence>
<feature type="compositionally biased region" description="Polar residues" evidence="1">
    <location>
        <begin position="199"/>
        <end position="238"/>
    </location>
</feature>
<gene>
    <name evidence="2" type="ORF">Dda_8182</name>
</gene>